<comment type="caution">
    <text evidence="2">The sequence shown here is derived from an EMBL/GenBank/DDBJ whole genome shotgun (WGS) entry which is preliminary data.</text>
</comment>
<organism evidence="2 3">
    <name type="scientific">Phragmitibacter flavus</name>
    <dbReference type="NCBI Taxonomy" id="2576071"/>
    <lineage>
        <taxon>Bacteria</taxon>
        <taxon>Pseudomonadati</taxon>
        <taxon>Verrucomicrobiota</taxon>
        <taxon>Verrucomicrobiia</taxon>
        <taxon>Verrucomicrobiales</taxon>
        <taxon>Verrucomicrobiaceae</taxon>
        <taxon>Phragmitibacter</taxon>
    </lineage>
</organism>
<evidence type="ECO:0000313" key="3">
    <source>
        <dbReference type="Proteomes" id="UP000306196"/>
    </source>
</evidence>
<reference evidence="2 3" key="1">
    <citation type="submission" date="2019-05" db="EMBL/GenBank/DDBJ databases">
        <title>Verrucobacter flavum gen. nov., sp. nov. a new member of the family Verrucomicrobiaceae.</title>
        <authorList>
            <person name="Szuroczki S."/>
            <person name="Abbaszade G."/>
            <person name="Szabo A."/>
            <person name="Felfoldi T."/>
            <person name="Schumann P."/>
            <person name="Boka K."/>
            <person name="Keki Z."/>
            <person name="Toumi M."/>
            <person name="Toth E."/>
        </authorList>
    </citation>
    <scope>NUCLEOTIDE SEQUENCE [LARGE SCALE GENOMIC DNA]</scope>
    <source>
        <strain evidence="2 3">MG-N-17</strain>
    </source>
</reference>
<keyword evidence="3" id="KW-1185">Reference proteome</keyword>
<dbReference type="OrthoDB" id="9824083at2"/>
<dbReference type="Proteomes" id="UP000306196">
    <property type="component" value="Unassembled WGS sequence"/>
</dbReference>
<accession>A0A5R8KFL8</accession>
<keyword evidence="1" id="KW-0472">Membrane</keyword>
<evidence type="ECO:0000313" key="2">
    <source>
        <dbReference type="EMBL" id="TLD70389.1"/>
    </source>
</evidence>
<evidence type="ECO:0000256" key="1">
    <source>
        <dbReference type="SAM" id="Phobius"/>
    </source>
</evidence>
<dbReference type="EMBL" id="VAUV01000008">
    <property type="protein sequence ID" value="TLD70389.1"/>
    <property type="molecule type" value="Genomic_DNA"/>
</dbReference>
<dbReference type="RefSeq" id="WP_138086445.1">
    <property type="nucleotide sequence ID" value="NZ_VAUV01000008.1"/>
</dbReference>
<gene>
    <name evidence="2" type="ORF">FEM03_11685</name>
</gene>
<feature type="transmembrane region" description="Helical" evidence="1">
    <location>
        <begin position="12"/>
        <end position="34"/>
    </location>
</feature>
<dbReference type="AlphaFoldDB" id="A0A5R8KFL8"/>
<name>A0A5R8KFL8_9BACT</name>
<keyword evidence="1" id="KW-0812">Transmembrane</keyword>
<proteinExistence type="predicted"/>
<keyword evidence="1" id="KW-1133">Transmembrane helix</keyword>
<protein>
    <submittedName>
        <fullName evidence="2">Uncharacterized protein</fullName>
    </submittedName>
</protein>
<sequence>MIPITKEKINSGLPAIGCAILVFVFMTPFIGLILKMRAQAREAENACAEFQRIVDANELRSWVFTQLKKNPQGVESTTTRNEWPSNFPRFDADCPYVYLYPMGQSPDEPMSASLAWSFGLYSLIVSVFLNPDGTAADVDRQSSWAKGITFYIIGK</sequence>